<sequence length="80" mass="9255">MKMKKTIALALFMLAATNSVANSKFRPSKYQCSGIEKRIDTINSRMRAGYSMREGEQLKEQLRSLKKQRYECKKKGFSVD</sequence>
<name>A0A126PX51_ALTMA</name>
<protein>
    <submittedName>
        <fullName evidence="2">Uncharacterized protein</fullName>
    </submittedName>
</protein>
<dbReference type="AlphaFoldDB" id="A0A126PX51"/>
<evidence type="ECO:0000256" key="1">
    <source>
        <dbReference type="SAM" id="SignalP"/>
    </source>
</evidence>
<organism evidence="2 3">
    <name type="scientific">Alteromonas macleodii</name>
    <name type="common">Pseudoalteromonas macleodii</name>
    <dbReference type="NCBI Taxonomy" id="28108"/>
    <lineage>
        <taxon>Bacteria</taxon>
        <taxon>Pseudomonadati</taxon>
        <taxon>Pseudomonadota</taxon>
        <taxon>Gammaproteobacteria</taxon>
        <taxon>Alteromonadales</taxon>
        <taxon>Alteromonadaceae</taxon>
        <taxon>Alteromonas/Salinimonas group</taxon>
        <taxon>Alteromonas</taxon>
    </lineage>
</organism>
<dbReference type="PATRIC" id="fig|28108.53.peg.81"/>
<evidence type="ECO:0000313" key="2">
    <source>
        <dbReference type="EMBL" id="AMJ96778.1"/>
    </source>
</evidence>
<proteinExistence type="predicted"/>
<keyword evidence="1" id="KW-0732">Signal</keyword>
<reference evidence="2 3" key="1">
    <citation type="submission" date="2015-12" db="EMBL/GenBank/DDBJ databases">
        <authorList>
            <person name="Shamseldin A."/>
            <person name="Moawad H."/>
            <person name="Abd El-Rahim W.M."/>
            <person name="Sadowsky M.J."/>
        </authorList>
    </citation>
    <scope>NUCLEOTIDE SEQUENCE [LARGE SCALE GENOMIC DNA]</scope>
    <source>
        <strain evidence="2 3">D7</strain>
    </source>
</reference>
<feature type="chain" id="PRO_5007272371" evidence="1">
    <location>
        <begin position="22"/>
        <end position="80"/>
    </location>
</feature>
<dbReference type="EMBL" id="CP014323">
    <property type="protein sequence ID" value="AMJ96778.1"/>
    <property type="molecule type" value="Genomic_DNA"/>
</dbReference>
<accession>A0A126PX51</accession>
<gene>
    <name evidence="2" type="ORF">AVL55_00440</name>
</gene>
<dbReference type="Proteomes" id="UP000063991">
    <property type="component" value="Chromosome"/>
</dbReference>
<feature type="signal peptide" evidence="1">
    <location>
        <begin position="1"/>
        <end position="21"/>
    </location>
</feature>
<evidence type="ECO:0000313" key="3">
    <source>
        <dbReference type="Proteomes" id="UP000063991"/>
    </source>
</evidence>